<keyword evidence="2 7" id="KW-0813">Transport</keyword>
<dbReference type="InterPro" id="IPR039426">
    <property type="entry name" value="TonB-dep_rcpt-like"/>
</dbReference>
<evidence type="ECO:0000256" key="7">
    <source>
        <dbReference type="PROSITE-ProRule" id="PRU01360"/>
    </source>
</evidence>
<dbReference type="PROSITE" id="PS52016">
    <property type="entry name" value="TONB_DEPENDENT_REC_3"/>
    <property type="match status" value="1"/>
</dbReference>
<dbReference type="InterPro" id="IPR037066">
    <property type="entry name" value="Plug_dom_sf"/>
</dbReference>
<dbReference type="InterPro" id="IPR036942">
    <property type="entry name" value="Beta-barrel_TonB_sf"/>
</dbReference>
<evidence type="ECO:0000256" key="2">
    <source>
        <dbReference type="ARBA" id="ARBA00022448"/>
    </source>
</evidence>
<accession>A0A1H3WUE6</accession>
<dbReference type="Pfam" id="PF07715">
    <property type="entry name" value="Plug"/>
    <property type="match status" value="1"/>
</dbReference>
<evidence type="ECO:0000256" key="3">
    <source>
        <dbReference type="ARBA" id="ARBA00022452"/>
    </source>
</evidence>
<dbReference type="Gene3D" id="2.170.130.10">
    <property type="entry name" value="TonB-dependent receptor, plug domain"/>
    <property type="match status" value="1"/>
</dbReference>
<dbReference type="NCBIfam" id="TIGR04057">
    <property type="entry name" value="SusC_RagA_signa"/>
    <property type="match status" value="1"/>
</dbReference>
<evidence type="ECO:0000256" key="1">
    <source>
        <dbReference type="ARBA" id="ARBA00004571"/>
    </source>
</evidence>
<dbReference type="Gene3D" id="2.40.170.20">
    <property type="entry name" value="TonB-dependent receptor, beta-barrel domain"/>
    <property type="match status" value="1"/>
</dbReference>
<sequence>MRKHFHVGSKVSIKIKFFAHRKTNIEFKTKPRKGMTLNLLHKGGRASYCRPSKIFVFMRIATTLLLTAFVSLSAVANAQKVTLSEKNASLATVIRQLRSQTGYNFFYVKDHLNTAKPVNISVTDVPLAEALNIIFADQPLTYVIDGKEIILRKKTNASTPSPLTEVTGKVLDSDGAPLPFVSVAVKGSQKGAITKADGSFSLNVTKGDVLLIRSIGFESQEIVYAGQPTLDIRLKRATSSLSDVVVIGYGSVKQKNLTGAVTTVKGKDLDISASTSFQGALQGKAAGVQVIQPTGQPGAGIRVQIRSNPSFAVDAGVLYVVDGIPVMDAAEQPVTGTKYGKNETGGVDKSPLNFINPNDIASIEFLKDASAASIYGARAGSGVVLITTKKGISGKPKVDYTGSYGIQNADKMYPVYEAADYMIQRNLLKEEVWSRDNQVAPYYGAKDPSTVTNPFIPVYSQQQIDSARGNREKATDAITRSGYTQQHNLALSGGNGKTNYYVSGNYFDQKGVIIGTDYKRYNGRLSLDQMVSDKIKLGASMILSNSAANNTFTGGANENGGIITSAIYWAPVQPLQLPNGSYPVSPYYPNIPNPLSYGTVTDLTNMTRTLSTAFAEWTIIPELKANARFSYDNSNSKRSTYLPRTFYLGAQVNGSASIAQSEAKSTLLEYTLAYNKAFSEKHSLSAIAGYSYQKSGWEGFNAANQGFLADITKYYDLGSGQAIKPTVGSSKSETIWASYFARAIYTYKDNITLQASLRRDGSSVFAENKKWGYFPGVSAGWVLSEEAFLKGFTALSFLKARIGYGETGNSAFRSAATVVYNTAQSPYFGTGNINSGLVMTRAANPNLTWETAGELNAGVDFAFFNNRLSGSFDYYRKTIRNLITQIRFPTGFVIDDVFTNAGKTRSTGYEIALHSKNIASKSGFSWSTSLNFSHYLNYWVERSAAALAVLQPYEIATGKDALFNPIFGYISTGLYKGDKGAAPSYMPGILPGGLIIKDIRGYDANGKITDPDGAITAADRTYLANGDPRFNFGIGNQFSYKNFDLNIFFSGLVQKKWSPYLSGRISESTTNQFGFNAMPVSSSRWTFKNPNGDFPTALTDGSYSQFQNASSYWIADASFLRCRNITLGYALPAKVLEKQKLFSGIRFSFDVQNPFTITKYPGLDPELDPDNFYPLVKSYVFGVNVSF</sequence>
<dbReference type="InterPro" id="IPR012910">
    <property type="entry name" value="Plug_dom"/>
</dbReference>
<dbReference type="Gene3D" id="2.60.40.1120">
    <property type="entry name" value="Carboxypeptidase-like, regulatory domain"/>
    <property type="match status" value="1"/>
</dbReference>
<evidence type="ECO:0000256" key="5">
    <source>
        <dbReference type="ARBA" id="ARBA00023136"/>
    </source>
</evidence>
<keyword evidence="5 7" id="KW-0472">Membrane</keyword>
<feature type="domain" description="Secretin/TonB short N-terminal" evidence="8">
    <location>
        <begin position="103"/>
        <end position="154"/>
    </location>
</feature>
<evidence type="ECO:0000256" key="4">
    <source>
        <dbReference type="ARBA" id="ARBA00022692"/>
    </source>
</evidence>
<comment type="similarity">
    <text evidence="7">Belongs to the TonB-dependent receptor family.</text>
</comment>
<dbReference type="Pfam" id="PF13715">
    <property type="entry name" value="CarbopepD_reg_2"/>
    <property type="match status" value="1"/>
</dbReference>
<dbReference type="Proteomes" id="UP000199656">
    <property type="component" value="Unassembled WGS sequence"/>
</dbReference>
<dbReference type="EMBL" id="FNRL01000001">
    <property type="protein sequence ID" value="SDZ90797.1"/>
    <property type="molecule type" value="Genomic_DNA"/>
</dbReference>
<organism evidence="9 10">
    <name type="scientific">Chitinophaga terrae</name>
    <name type="common">ex Kim and Jung 2007</name>
    <dbReference type="NCBI Taxonomy" id="408074"/>
    <lineage>
        <taxon>Bacteria</taxon>
        <taxon>Pseudomonadati</taxon>
        <taxon>Bacteroidota</taxon>
        <taxon>Chitinophagia</taxon>
        <taxon>Chitinophagales</taxon>
        <taxon>Chitinophagaceae</taxon>
        <taxon>Chitinophaga</taxon>
    </lineage>
</organism>
<dbReference type="Pfam" id="PF07660">
    <property type="entry name" value="STN"/>
    <property type="match status" value="1"/>
</dbReference>
<dbReference type="InterPro" id="IPR023997">
    <property type="entry name" value="TonB-dep_OMP_SusC/RagA_CS"/>
</dbReference>
<keyword evidence="10" id="KW-1185">Reference proteome</keyword>
<keyword evidence="6 7" id="KW-0998">Cell outer membrane</keyword>
<dbReference type="SMART" id="SM00965">
    <property type="entry name" value="STN"/>
    <property type="match status" value="1"/>
</dbReference>
<evidence type="ECO:0000313" key="10">
    <source>
        <dbReference type="Proteomes" id="UP000199656"/>
    </source>
</evidence>
<dbReference type="NCBIfam" id="TIGR04056">
    <property type="entry name" value="OMP_RagA_SusC"/>
    <property type="match status" value="1"/>
</dbReference>
<dbReference type="AlphaFoldDB" id="A0A1H3WUE6"/>
<dbReference type="InterPro" id="IPR023996">
    <property type="entry name" value="TonB-dep_OMP_SusC/RagA"/>
</dbReference>
<dbReference type="InterPro" id="IPR011662">
    <property type="entry name" value="Secretin/TonB_short_N"/>
</dbReference>
<evidence type="ECO:0000313" key="9">
    <source>
        <dbReference type="EMBL" id="SDZ90797.1"/>
    </source>
</evidence>
<dbReference type="STRING" id="408074.SAMN05660909_00087"/>
<evidence type="ECO:0000259" key="8">
    <source>
        <dbReference type="SMART" id="SM00965"/>
    </source>
</evidence>
<comment type="subcellular location">
    <subcellularLocation>
        <location evidence="1 7">Cell outer membrane</location>
        <topology evidence="1 7">Multi-pass membrane protein</topology>
    </subcellularLocation>
</comment>
<evidence type="ECO:0000256" key="6">
    <source>
        <dbReference type="ARBA" id="ARBA00023237"/>
    </source>
</evidence>
<keyword evidence="3 7" id="KW-1134">Transmembrane beta strand</keyword>
<protein>
    <submittedName>
        <fullName evidence="9">TonB-linked outer membrane protein, SusC/RagA family</fullName>
    </submittedName>
</protein>
<dbReference type="InterPro" id="IPR008969">
    <property type="entry name" value="CarboxyPept-like_regulatory"/>
</dbReference>
<dbReference type="SUPFAM" id="SSF56935">
    <property type="entry name" value="Porins"/>
    <property type="match status" value="1"/>
</dbReference>
<name>A0A1H3WUE6_9BACT</name>
<dbReference type="SUPFAM" id="SSF49464">
    <property type="entry name" value="Carboxypeptidase regulatory domain-like"/>
    <property type="match status" value="1"/>
</dbReference>
<reference evidence="10" key="1">
    <citation type="submission" date="2016-10" db="EMBL/GenBank/DDBJ databases">
        <authorList>
            <person name="Varghese N."/>
            <person name="Submissions S."/>
        </authorList>
    </citation>
    <scope>NUCLEOTIDE SEQUENCE [LARGE SCALE GENOMIC DNA]</scope>
    <source>
        <strain evidence="10">DSM 23920</strain>
    </source>
</reference>
<gene>
    <name evidence="9" type="ORF">SAMN05660909_00087</name>
</gene>
<proteinExistence type="inferred from homology"/>
<keyword evidence="4 7" id="KW-0812">Transmembrane</keyword>
<dbReference type="GO" id="GO:0009279">
    <property type="term" value="C:cell outer membrane"/>
    <property type="evidence" value="ECO:0007669"/>
    <property type="project" value="UniProtKB-SubCell"/>
</dbReference>